<organism evidence="3 4">
    <name type="scientific">Streptomyces liangshanensis</name>
    <dbReference type="NCBI Taxonomy" id="2717324"/>
    <lineage>
        <taxon>Bacteria</taxon>
        <taxon>Bacillati</taxon>
        <taxon>Actinomycetota</taxon>
        <taxon>Actinomycetes</taxon>
        <taxon>Kitasatosporales</taxon>
        <taxon>Streptomycetaceae</taxon>
        <taxon>Streptomyces</taxon>
    </lineage>
</organism>
<name>A0A6G9GZA0_9ACTN</name>
<accession>A0A6G9GZA0</accession>
<evidence type="ECO:0000256" key="1">
    <source>
        <dbReference type="SAM" id="MobiDB-lite"/>
    </source>
</evidence>
<keyword evidence="4" id="KW-1185">Reference proteome</keyword>
<dbReference type="Proteomes" id="UP000501179">
    <property type="component" value="Chromosome"/>
</dbReference>
<evidence type="ECO:0000313" key="3">
    <source>
        <dbReference type="EMBL" id="QIQ03598.1"/>
    </source>
</evidence>
<dbReference type="InterPro" id="IPR032806">
    <property type="entry name" value="YbfD_N"/>
</dbReference>
<dbReference type="Pfam" id="PF13808">
    <property type="entry name" value="DDE_Tnp_1_assoc"/>
    <property type="match status" value="1"/>
</dbReference>
<feature type="region of interest" description="Disordered" evidence="1">
    <location>
        <begin position="1"/>
        <end position="39"/>
    </location>
</feature>
<dbReference type="KEGG" id="slia:HA039_15795"/>
<protein>
    <submittedName>
        <fullName evidence="3">Transposase family protein</fullName>
    </submittedName>
</protein>
<reference evidence="3 4" key="1">
    <citation type="submission" date="2020-03" db="EMBL/GenBank/DDBJ databases">
        <title>A novel species.</title>
        <authorList>
            <person name="Gao J."/>
        </authorList>
    </citation>
    <scope>NUCLEOTIDE SEQUENCE [LARGE SCALE GENOMIC DNA]</scope>
    <source>
        <strain evidence="3 4">QMT-12</strain>
    </source>
</reference>
<gene>
    <name evidence="3" type="ORF">HA039_15795</name>
</gene>
<proteinExistence type="predicted"/>
<evidence type="ECO:0000313" key="4">
    <source>
        <dbReference type="Proteomes" id="UP000501179"/>
    </source>
</evidence>
<feature type="compositionally biased region" description="Basic and acidic residues" evidence="1">
    <location>
        <begin position="24"/>
        <end position="35"/>
    </location>
</feature>
<dbReference type="AlphaFoldDB" id="A0A6G9GZA0"/>
<sequence length="165" mass="16988">MTKSSIRQHPADRPAGADRLPTLADRRRTLADPRCRPGRRHPLVAAMPVACSAVVTGVKSFAAIGKWAERAPQDTLARLGTRTATAFTLCVAPSGVTIRRVVQRTCPGGPADPPGCDPAGSDTLTVDGKSARGSRLGTTPAAHLLAAMTGGGRTVYPAAGAGQEE</sequence>
<evidence type="ECO:0000259" key="2">
    <source>
        <dbReference type="Pfam" id="PF13808"/>
    </source>
</evidence>
<dbReference type="EMBL" id="CP050177">
    <property type="protein sequence ID" value="QIQ03598.1"/>
    <property type="molecule type" value="Genomic_DNA"/>
</dbReference>
<feature type="domain" description="H repeat-associated protein N-terminal" evidence="2">
    <location>
        <begin position="29"/>
        <end position="105"/>
    </location>
</feature>